<feature type="compositionally biased region" description="Basic and acidic residues" evidence="1">
    <location>
        <begin position="186"/>
        <end position="206"/>
    </location>
</feature>
<feature type="compositionally biased region" description="Basic and acidic residues" evidence="1">
    <location>
        <begin position="285"/>
        <end position="313"/>
    </location>
</feature>
<evidence type="ECO:0000256" key="1">
    <source>
        <dbReference type="SAM" id="MobiDB-lite"/>
    </source>
</evidence>
<comment type="caution">
    <text evidence="2">The sequence shown here is derived from an EMBL/GenBank/DDBJ whole genome shotgun (WGS) entry which is preliminary data.</text>
</comment>
<sequence length="479" mass="49285">MPNDELHPGEERRSGPRHAAPRKSVLTKFRIPAGKAMALAAMPTAVFVGMGLTPRLALADDKADLPFAPGPCVTRSDEPGQEPSGSASASTKPSPSPSESASPGASPSPSATPNPSASDEAKDKAEDKAEDEAKDGSGSTAAGKDEADAAPGAKTAKKERDEPSASPTPSASETRNPLDPLGVGDALKDLFTPKDQKGADASAEEKPAEDDTAADDAADPKAQDKAEDKAQDKTADGEANGSEAKGSEAGDTAGDKAADAKPRTLKDDLSDAARAAGASEEDIAEGARKAEEQNAKGPQDEKADGADAGKDDGPEPYPCPTHDAKALADADVDESYPRVAEDPWTLHTTKLSLHGLGYDGIVKVRTASGKIKNVLKFTASGIDIKDLHQTAVGPGAYTTHVKGAPGSTSKIRDGKVTMYTEELKGKLLGLIPVDFTPDSPPPLTLPELFFTDVTVVQAGQFGGTLTIPGLHNYLDKSGS</sequence>
<dbReference type="EMBL" id="JAVRET010000012">
    <property type="protein sequence ID" value="MDT0408887.1"/>
    <property type="molecule type" value="Genomic_DNA"/>
</dbReference>
<feature type="compositionally biased region" description="Basic and acidic residues" evidence="1">
    <location>
        <begin position="245"/>
        <end position="271"/>
    </location>
</feature>
<keyword evidence="3" id="KW-1185">Reference proteome</keyword>
<dbReference type="Proteomes" id="UP001183610">
    <property type="component" value="Unassembled WGS sequence"/>
</dbReference>
<feature type="compositionally biased region" description="Low complexity" evidence="1">
    <location>
        <begin position="83"/>
        <end position="118"/>
    </location>
</feature>
<feature type="compositionally biased region" description="Basic and acidic residues" evidence="1">
    <location>
        <begin position="1"/>
        <end position="14"/>
    </location>
</feature>
<feature type="compositionally biased region" description="Basic and acidic residues" evidence="1">
    <location>
        <begin position="218"/>
        <end position="236"/>
    </location>
</feature>
<feature type="region of interest" description="Disordered" evidence="1">
    <location>
        <begin position="62"/>
        <end position="323"/>
    </location>
</feature>
<name>A0ABU2QWP6_9ACTN</name>
<feature type="region of interest" description="Disordered" evidence="1">
    <location>
        <begin position="1"/>
        <end position="25"/>
    </location>
</feature>
<organism evidence="2 3">
    <name type="scientific">Streptomyces evansiae</name>
    <dbReference type="NCBI Taxonomy" id="3075535"/>
    <lineage>
        <taxon>Bacteria</taxon>
        <taxon>Bacillati</taxon>
        <taxon>Actinomycetota</taxon>
        <taxon>Actinomycetes</taxon>
        <taxon>Kitasatosporales</taxon>
        <taxon>Streptomycetaceae</taxon>
        <taxon>Streptomyces</taxon>
    </lineage>
</organism>
<accession>A0ABU2QWP6</accession>
<feature type="compositionally biased region" description="Low complexity" evidence="1">
    <location>
        <begin position="164"/>
        <end position="174"/>
    </location>
</feature>
<proteinExistence type="predicted"/>
<feature type="compositionally biased region" description="Acidic residues" evidence="1">
    <location>
        <begin position="207"/>
        <end position="217"/>
    </location>
</feature>
<reference evidence="3" key="1">
    <citation type="submission" date="2023-07" db="EMBL/GenBank/DDBJ databases">
        <title>30 novel species of actinomycetes from the DSMZ collection.</title>
        <authorList>
            <person name="Nouioui I."/>
        </authorList>
    </citation>
    <scope>NUCLEOTIDE SEQUENCE [LARGE SCALE GENOMIC DNA]</scope>
    <source>
        <strain evidence="3">DSM 41979</strain>
    </source>
</reference>
<gene>
    <name evidence="2" type="ORF">RM698_07435</name>
</gene>
<protein>
    <recommendedName>
        <fullName evidence="4">Hydrogenase expression protein HypF</fullName>
    </recommendedName>
</protein>
<evidence type="ECO:0000313" key="2">
    <source>
        <dbReference type="EMBL" id="MDT0408887.1"/>
    </source>
</evidence>
<evidence type="ECO:0008006" key="4">
    <source>
        <dbReference type="Google" id="ProtNLM"/>
    </source>
</evidence>
<evidence type="ECO:0000313" key="3">
    <source>
        <dbReference type="Proteomes" id="UP001183610"/>
    </source>
</evidence>